<evidence type="ECO:0000313" key="4">
    <source>
        <dbReference type="Proteomes" id="UP001565474"/>
    </source>
</evidence>
<sequence>MMQYRAYLIGENGVFRSAEAFEAPSDSSAVDFAKRFTRLGKVEVWQLGRKIAVLDSEQLCPPLPEPSRPTLTRQ</sequence>
<dbReference type="Proteomes" id="UP001565474">
    <property type="component" value="Unassembled WGS sequence"/>
</dbReference>
<dbReference type="AlphaFoldDB" id="A0A0R3C650"/>
<dbReference type="EMBL" id="JBGBZN010000002">
    <property type="protein sequence ID" value="MEY9473588.1"/>
    <property type="molecule type" value="Genomic_DNA"/>
</dbReference>
<reference evidence="2 4" key="2">
    <citation type="submission" date="2024-07" db="EMBL/GenBank/DDBJ databases">
        <title>Genomic Encyclopedia of Type Strains, Phase V (KMG-V): Genome sequencing to study the core and pangenomes of soil and plant-associated prokaryotes.</title>
        <authorList>
            <person name="Whitman W."/>
        </authorList>
    </citation>
    <scope>NUCLEOTIDE SEQUENCE [LARGE SCALE GENOMIC DNA]</scope>
    <source>
        <strain evidence="2 4">USDA 222</strain>
    </source>
</reference>
<gene>
    <name evidence="2" type="ORF">ABH992_005987</name>
    <name evidence="1" type="ORF">AOQ72_26490</name>
</gene>
<dbReference type="Proteomes" id="UP000051380">
    <property type="component" value="Unassembled WGS sequence"/>
</dbReference>
<dbReference type="RefSeq" id="WP_036043971.1">
    <property type="nucleotide sequence ID" value="NZ_JBGBYD010000002.1"/>
</dbReference>
<comment type="caution">
    <text evidence="1">The sequence shown here is derived from an EMBL/GenBank/DDBJ whole genome shotgun (WGS) entry which is preliminary data.</text>
</comment>
<accession>A0A0R3C650</accession>
<keyword evidence="4" id="KW-1185">Reference proteome</keyword>
<organism evidence="1 3">
    <name type="scientific">Bradyrhizobium yuanmingense</name>
    <dbReference type="NCBI Taxonomy" id="108015"/>
    <lineage>
        <taxon>Bacteria</taxon>
        <taxon>Pseudomonadati</taxon>
        <taxon>Pseudomonadota</taxon>
        <taxon>Alphaproteobacteria</taxon>
        <taxon>Hyphomicrobiales</taxon>
        <taxon>Nitrobacteraceae</taxon>
        <taxon>Bradyrhizobium</taxon>
    </lineage>
</organism>
<name>A0A0R3C650_9BRAD</name>
<reference evidence="1 3" key="1">
    <citation type="submission" date="2015-09" db="EMBL/GenBank/DDBJ databases">
        <title>Draft Genome Sequence of the Strain BR 3267 (Bradyrhizobium yuanmingense) recommended as inoculant for cowpea in Brazil.</title>
        <authorList>
            <person name="Simoes-Araujo J.L."/>
            <person name="Zilli J.E."/>
        </authorList>
    </citation>
    <scope>NUCLEOTIDE SEQUENCE [LARGE SCALE GENOMIC DNA]</scope>
    <source>
        <strain evidence="1 3">BR3267</strain>
    </source>
</reference>
<protein>
    <submittedName>
        <fullName evidence="1">Uncharacterized protein</fullName>
    </submittedName>
</protein>
<evidence type="ECO:0000313" key="3">
    <source>
        <dbReference type="Proteomes" id="UP000051380"/>
    </source>
</evidence>
<proteinExistence type="predicted"/>
<evidence type="ECO:0000313" key="2">
    <source>
        <dbReference type="EMBL" id="MEY9473588.1"/>
    </source>
</evidence>
<evidence type="ECO:0000313" key="1">
    <source>
        <dbReference type="EMBL" id="KRP93184.1"/>
    </source>
</evidence>
<dbReference type="EMBL" id="LJYF01000030">
    <property type="protein sequence ID" value="KRP93184.1"/>
    <property type="molecule type" value="Genomic_DNA"/>
</dbReference>
<dbReference type="OrthoDB" id="8245254at2"/>